<gene>
    <name evidence="2" type="ORF">MHBO_000620</name>
</gene>
<organism evidence="2 3">
    <name type="scientific">Bonamia ostreae</name>
    <dbReference type="NCBI Taxonomy" id="126728"/>
    <lineage>
        <taxon>Eukaryota</taxon>
        <taxon>Sar</taxon>
        <taxon>Rhizaria</taxon>
        <taxon>Endomyxa</taxon>
        <taxon>Ascetosporea</taxon>
        <taxon>Haplosporida</taxon>
        <taxon>Bonamia</taxon>
    </lineage>
</organism>
<reference evidence="2 3" key="1">
    <citation type="journal article" date="2024" name="BMC Biol.">
        <title>Comparative genomics of Ascetosporea gives new insight into the evolutionary basis for animal parasitism in Rhizaria.</title>
        <authorList>
            <person name="Hiltunen Thoren M."/>
            <person name="Onut-Brannstrom I."/>
            <person name="Alfjorden A."/>
            <person name="Peckova H."/>
            <person name="Swords F."/>
            <person name="Hooper C."/>
            <person name="Holzer A.S."/>
            <person name="Bass D."/>
            <person name="Burki F."/>
        </authorList>
    </citation>
    <scope>NUCLEOTIDE SEQUENCE [LARGE SCALE GENOMIC DNA]</scope>
    <source>
        <strain evidence="2">20-A016</strain>
    </source>
</reference>
<dbReference type="EMBL" id="JBDODL010000107">
    <property type="protein sequence ID" value="MES1918693.1"/>
    <property type="molecule type" value="Genomic_DNA"/>
</dbReference>
<dbReference type="Proteomes" id="UP001439008">
    <property type="component" value="Unassembled WGS sequence"/>
</dbReference>
<accession>A0ABV2AG82</accession>
<feature type="compositionally biased region" description="Basic and acidic residues" evidence="1">
    <location>
        <begin position="77"/>
        <end position="104"/>
    </location>
</feature>
<proteinExistence type="predicted"/>
<name>A0ABV2AG82_9EUKA</name>
<evidence type="ECO:0000313" key="3">
    <source>
        <dbReference type="Proteomes" id="UP001439008"/>
    </source>
</evidence>
<evidence type="ECO:0008006" key="4">
    <source>
        <dbReference type="Google" id="ProtNLM"/>
    </source>
</evidence>
<feature type="region of interest" description="Disordered" evidence="1">
    <location>
        <begin position="1"/>
        <end position="26"/>
    </location>
</feature>
<evidence type="ECO:0000256" key="1">
    <source>
        <dbReference type="SAM" id="MobiDB-lite"/>
    </source>
</evidence>
<keyword evidence="3" id="KW-1185">Reference proteome</keyword>
<feature type="region of interest" description="Disordered" evidence="1">
    <location>
        <begin position="43"/>
        <end position="104"/>
    </location>
</feature>
<sequence>MEDGPSYERAANIRPSLERRDTIPSSNYAVLDRELVLEQINRTGRAGIDENDPIDPTKVGSDPAKETRKQALYSQVEKTRKRETNPETSSDTKSEDSQKREDLS</sequence>
<evidence type="ECO:0000313" key="2">
    <source>
        <dbReference type="EMBL" id="MES1918693.1"/>
    </source>
</evidence>
<comment type="caution">
    <text evidence="2">The sequence shown here is derived from an EMBL/GenBank/DDBJ whole genome shotgun (WGS) entry which is preliminary data.</text>
</comment>
<protein>
    <recommendedName>
        <fullName evidence="4">RPEL repeat protein</fullName>
    </recommendedName>
</protein>